<accession>A0A0D2PGR8</accession>
<dbReference type="Gene3D" id="3.30.450.70">
    <property type="match status" value="1"/>
</dbReference>
<comment type="similarity">
    <text evidence="1">Belongs to the TRAPP small subunits family. Sedlin subfamily.</text>
</comment>
<dbReference type="STRING" id="945553.A0A0D2PGR8"/>
<sequence length="162" mass="17993">MPPNLKLNAVAFISPQNHPILIRTFSKQDDHAIKYHYIAHTSLDVIEERVAAAGKAADCYLGLLFSMEDVAVYGYITPLKVKIVIALPLSDMVVRDTEIITIFKALHMAYYSSIANPFLKLSYSGEGSSEQAALLAVGSPKWKNFKRRVDEISWLVGQPSNP</sequence>
<evidence type="ECO:0000313" key="3">
    <source>
        <dbReference type="EMBL" id="KJA30044.1"/>
    </source>
</evidence>
<dbReference type="GO" id="GO:0006888">
    <property type="term" value="P:endoplasmic reticulum to Golgi vesicle-mediated transport"/>
    <property type="evidence" value="ECO:0007669"/>
    <property type="project" value="InterPro"/>
</dbReference>
<dbReference type="OMA" id="FHYIVHC"/>
<protein>
    <recommendedName>
        <fullName evidence="2">Trafficking protein particle complex subunit 2-like protein</fullName>
    </recommendedName>
</protein>
<gene>
    <name evidence="3" type="ORF">HYPSUDRAFT_32098</name>
</gene>
<dbReference type="EMBL" id="KN817518">
    <property type="protein sequence ID" value="KJA30044.1"/>
    <property type="molecule type" value="Genomic_DNA"/>
</dbReference>
<dbReference type="AlphaFoldDB" id="A0A0D2PGR8"/>
<dbReference type="CDD" id="cd14854">
    <property type="entry name" value="TRAPPC2L"/>
    <property type="match status" value="1"/>
</dbReference>
<organism evidence="3 4">
    <name type="scientific">Hypholoma sublateritium (strain FD-334 SS-4)</name>
    <dbReference type="NCBI Taxonomy" id="945553"/>
    <lineage>
        <taxon>Eukaryota</taxon>
        <taxon>Fungi</taxon>
        <taxon>Dikarya</taxon>
        <taxon>Basidiomycota</taxon>
        <taxon>Agaricomycotina</taxon>
        <taxon>Agaricomycetes</taxon>
        <taxon>Agaricomycetidae</taxon>
        <taxon>Agaricales</taxon>
        <taxon>Agaricineae</taxon>
        <taxon>Strophariaceae</taxon>
        <taxon>Hypholoma</taxon>
    </lineage>
</organism>
<dbReference type="InterPro" id="IPR011012">
    <property type="entry name" value="Longin-like_dom_sf"/>
</dbReference>
<dbReference type="GO" id="GO:0005737">
    <property type="term" value="C:cytoplasm"/>
    <property type="evidence" value="ECO:0007669"/>
    <property type="project" value="GOC"/>
</dbReference>
<evidence type="ECO:0000256" key="1">
    <source>
        <dbReference type="ARBA" id="ARBA00006626"/>
    </source>
</evidence>
<reference evidence="4" key="1">
    <citation type="submission" date="2014-04" db="EMBL/GenBank/DDBJ databases">
        <title>Evolutionary Origins and Diversification of the Mycorrhizal Mutualists.</title>
        <authorList>
            <consortium name="DOE Joint Genome Institute"/>
            <consortium name="Mycorrhizal Genomics Consortium"/>
            <person name="Kohler A."/>
            <person name="Kuo A."/>
            <person name="Nagy L.G."/>
            <person name="Floudas D."/>
            <person name="Copeland A."/>
            <person name="Barry K.W."/>
            <person name="Cichocki N."/>
            <person name="Veneault-Fourrey C."/>
            <person name="LaButti K."/>
            <person name="Lindquist E.A."/>
            <person name="Lipzen A."/>
            <person name="Lundell T."/>
            <person name="Morin E."/>
            <person name="Murat C."/>
            <person name="Riley R."/>
            <person name="Ohm R."/>
            <person name="Sun H."/>
            <person name="Tunlid A."/>
            <person name="Henrissat B."/>
            <person name="Grigoriev I.V."/>
            <person name="Hibbett D.S."/>
            <person name="Martin F."/>
        </authorList>
    </citation>
    <scope>NUCLEOTIDE SEQUENCE [LARGE SCALE GENOMIC DNA]</scope>
    <source>
        <strain evidence="4">FD-334 SS-4</strain>
    </source>
</reference>
<proteinExistence type="inferred from homology"/>
<evidence type="ECO:0000256" key="2">
    <source>
        <dbReference type="ARBA" id="ARBA00024408"/>
    </source>
</evidence>
<dbReference type="OrthoDB" id="18320at2759"/>
<evidence type="ECO:0000313" key="4">
    <source>
        <dbReference type="Proteomes" id="UP000054270"/>
    </source>
</evidence>
<dbReference type="InterPro" id="IPR006722">
    <property type="entry name" value="Sedlin"/>
</dbReference>
<dbReference type="InterPro" id="IPR044760">
    <property type="entry name" value="TRAPPC2L"/>
</dbReference>
<keyword evidence="4" id="KW-1185">Reference proteome</keyword>
<dbReference type="PANTHER" id="PTHR12403">
    <property type="entry name" value="TRAFFICKING PROTEIN PARTICLE COMPLEX SUBUNIT 2"/>
    <property type="match status" value="1"/>
</dbReference>
<dbReference type="Proteomes" id="UP000054270">
    <property type="component" value="Unassembled WGS sequence"/>
</dbReference>
<dbReference type="Pfam" id="PF04628">
    <property type="entry name" value="Sedlin_N"/>
    <property type="match status" value="1"/>
</dbReference>
<name>A0A0D2PGR8_HYPSF</name>
<dbReference type="SUPFAM" id="SSF64356">
    <property type="entry name" value="SNARE-like"/>
    <property type="match status" value="1"/>
</dbReference>